<reference evidence="6 7" key="1">
    <citation type="submission" date="2015-04" db="EMBL/GenBank/DDBJ databases">
        <authorList>
            <person name="Syromyatnikov M.Y."/>
            <person name="Popov V.N."/>
        </authorList>
    </citation>
    <scope>NUCLEOTIDE SEQUENCE [LARGE SCALE GENOMIC DNA]</scope>
    <source>
        <strain evidence="6">WF-38-12</strain>
    </source>
</reference>
<dbReference type="PANTHER" id="PTHR47840:SF1">
    <property type="entry name" value="ZN(II)2CYS6 TRANSCRIPTION FACTOR (EUROFUNG)"/>
    <property type="match status" value="1"/>
</dbReference>
<proteinExistence type="predicted"/>
<dbReference type="GO" id="GO:0008270">
    <property type="term" value="F:zinc ion binding"/>
    <property type="evidence" value="ECO:0007669"/>
    <property type="project" value="InterPro"/>
</dbReference>
<dbReference type="GO" id="GO:0000981">
    <property type="term" value="F:DNA-binding transcription factor activity, RNA polymerase II-specific"/>
    <property type="evidence" value="ECO:0007669"/>
    <property type="project" value="InterPro"/>
</dbReference>
<dbReference type="AlphaFoldDB" id="A0A0U1LVP7"/>
<feature type="domain" description="Zn(2)-C6 fungal-type" evidence="5">
    <location>
        <begin position="26"/>
        <end position="59"/>
    </location>
</feature>
<dbReference type="Gene3D" id="4.10.240.10">
    <property type="entry name" value="Zn(2)-C6 fungal-type DNA-binding domain"/>
    <property type="match status" value="1"/>
</dbReference>
<evidence type="ECO:0000313" key="6">
    <source>
        <dbReference type="EMBL" id="CRG87172.1"/>
    </source>
</evidence>
<protein>
    <recommendedName>
        <fullName evidence="5">Zn(2)-C6 fungal-type domain-containing protein</fullName>
    </recommendedName>
</protein>
<keyword evidence="1" id="KW-0805">Transcription regulation</keyword>
<dbReference type="OrthoDB" id="5392779at2759"/>
<dbReference type="CDD" id="cd00067">
    <property type="entry name" value="GAL4"/>
    <property type="match status" value="1"/>
</dbReference>
<dbReference type="SMART" id="SM00066">
    <property type="entry name" value="GAL4"/>
    <property type="match status" value="1"/>
</dbReference>
<evidence type="ECO:0000256" key="3">
    <source>
        <dbReference type="ARBA" id="ARBA00023163"/>
    </source>
</evidence>
<evidence type="ECO:0000256" key="2">
    <source>
        <dbReference type="ARBA" id="ARBA00023125"/>
    </source>
</evidence>
<gene>
    <name evidence="6" type="ORF">PISL3812_04189</name>
</gene>
<accession>A0A0U1LVP7</accession>
<dbReference type="InterPro" id="IPR036864">
    <property type="entry name" value="Zn2-C6_fun-type_DNA-bd_sf"/>
</dbReference>
<dbReference type="OMA" id="MWHRIVS"/>
<dbReference type="GO" id="GO:0003677">
    <property type="term" value="F:DNA binding"/>
    <property type="evidence" value="ECO:0007669"/>
    <property type="project" value="UniProtKB-KW"/>
</dbReference>
<sequence length="644" mass="71348">MKRAHCQNNDLAAESKTKKPRKGTQSCWECKRRKMRCAFASPSGAICVACERRGTSCVSQEAAQQKQDSTPVAGGQPIGEKLNRIGELLEQCARMIARRGGAEDIDGGGQRCLSPKRLARACDGTALFPRYTSPDLLGGSLRIAQPSQLELERALVGVWPEKVDVDSIVKLKVHPFQVVRAVNCARDFHPSHQDQTISVAPGKALQLPPEGTHPVIVARKLLTLALFLQCARPSTAKFDSIMTRAVEAARYLVTSRDDLVGSLEGIECLLMEATFENNAGNLRRAWLATRRAMATAQMIGLEEKTMPSAASAECCTSDESPLDPEHMWFRLIQTDRFLSLMSGLPQGTGADSFTDAETMQACSPVQRLQRIHCTASGRLLQRGKGRNSATDMWEIDRLLQNASECVPTQWWLVPQLDGGPDETFEEISRMMDQMTHYHLIVQLHLPWAMSGENDVCLHSTLSAINASREVMVRYMAVQKGSKGGEKRYCSSLDSLAFVSSVCLCWVHIKYSNQDPSGWGHQRYGDRAIVEWFVENLRRHRERNHVSAQLLATLERLLDIQLDGSTYSTVLQPDAGGERVVGCGGRVSDDNVLHIHIPCLGEVIIQRSDNSRWTLPEPFPSLPDMTLAGDESSLDLMAFLQDSTY</sequence>
<dbReference type="PROSITE" id="PS50048">
    <property type="entry name" value="ZN2_CY6_FUNGAL_2"/>
    <property type="match status" value="1"/>
</dbReference>
<dbReference type="Proteomes" id="UP000054383">
    <property type="component" value="Unassembled WGS sequence"/>
</dbReference>
<dbReference type="InterPro" id="IPR001138">
    <property type="entry name" value="Zn2Cys6_DnaBD"/>
</dbReference>
<keyword evidence="3" id="KW-0804">Transcription</keyword>
<dbReference type="EMBL" id="CVMT01000003">
    <property type="protein sequence ID" value="CRG87172.1"/>
    <property type="molecule type" value="Genomic_DNA"/>
</dbReference>
<dbReference type="SUPFAM" id="SSF57701">
    <property type="entry name" value="Zn2/Cys6 DNA-binding domain"/>
    <property type="match status" value="1"/>
</dbReference>
<dbReference type="PANTHER" id="PTHR47840">
    <property type="entry name" value="ZN(II)2CYS6 TRANSCRIPTION FACTOR (EUROFUNG)-RELATED"/>
    <property type="match status" value="1"/>
</dbReference>
<dbReference type="CDD" id="cd12148">
    <property type="entry name" value="fungal_TF_MHR"/>
    <property type="match status" value="1"/>
</dbReference>
<dbReference type="STRING" id="28573.A0A0U1LVP7"/>
<dbReference type="PROSITE" id="PS00463">
    <property type="entry name" value="ZN2_CY6_FUNGAL_1"/>
    <property type="match status" value="1"/>
</dbReference>
<evidence type="ECO:0000256" key="4">
    <source>
        <dbReference type="ARBA" id="ARBA00023242"/>
    </source>
</evidence>
<keyword evidence="7" id="KW-1185">Reference proteome</keyword>
<organism evidence="6 7">
    <name type="scientific">Talaromyces islandicus</name>
    <name type="common">Penicillium islandicum</name>
    <dbReference type="NCBI Taxonomy" id="28573"/>
    <lineage>
        <taxon>Eukaryota</taxon>
        <taxon>Fungi</taxon>
        <taxon>Dikarya</taxon>
        <taxon>Ascomycota</taxon>
        <taxon>Pezizomycotina</taxon>
        <taxon>Eurotiomycetes</taxon>
        <taxon>Eurotiomycetidae</taxon>
        <taxon>Eurotiales</taxon>
        <taxon>Trichocomaceae</taxon>
        <taxon>Talaromyces</taxon>
        <taxon>Talaromyces sect. Islandici</taxon>
    </lineage>
</organism>
<evidence type="ECO:0000256" key="1">
    <source>
        <dbReference type="ARBA" id="ARBA00023015"/>
    </source>
</evidence>
<name>A0A0U1LVP7_TALIS</name>
<dbReference type="Pfam" id="PF00172">
    <property type="entry name" value="Zn_clus"/>
    <property type="match status" value="1"/>
</dbReference>
<keyword evidence="4" id="KW-0539">Nucleus</keyword>
<keyword evidence="2" id="KW-0238">DNA-binding</keyword>
<evidence type="ECO:0000259" key="5">
    <source>
        <dbReference type="PROSITE" id="PS50048"/>
    </source>
</evidence>
<evidence type="ECO:0000313" key="7">
    <source>
        <dbReference type="Proteomes" id="UP000054383"/>
    </source>
</evidence>